<sequence>MAVGFIHGFLAAIYGICASSLSNVSREVSPSQPHETQNVSNIEEYQCEDEDEVTCHTLGEQSTDNVSDRDSGNVVHTVPKWDTSTSGRKHTVTGKPSMSVSSVAKVTDYLLTKHVKRGYSAVKHIFMGYAETVDTLLRTGRP</sequence>
<feature type="signal peptide" evidence="2">
    <location>
        <begin position="1"/>
        <end position="18"/>
    </location>
</feature>
<proteinExistence type="predicted"/>
<organism evidence="3 4">
    <name type="scientific">Dryococelus australis</name>
    <dbReference type="NCBI Taxonomy" id="614101"/>
    <lineage>
        <taxon>Eukaryota</taxon>
        <taxon>Metazoa</taxon>
        <taxon>Ecdysozoa</taxon>
        <taxon>Arthropoda</taxon>
        <taxon>Hexapoda</taxon>
        <taxon>Insecta</taxon>
        <taxon>Pterygota</taxon>
        <taxon>Neoptera</taxon>
        <taxon>Polyneoptera</taxon>
        <taxon>Phasmatodea</taxon>
        <taxon>Verophasmatodea</taxon>
        <taxon>Anareolatae</taxon>
        <taxon>Phasmatidae</taxon>
        <taxon>Eurycanthinae</taxon>
        <taxon>Dryococelus</taxon>
    </lineage>
</organism>
<feature type="region of interest" description="Disordered" evidence="1">
    <location>
        <begin position="60"/>
        <end position="94"/>
    </location>
</feature>
<dbReference type="Proteomes" id="UP001159363">
    <property type="component" value="Chromosome 11"/>
</dbReference>
<comment type="caution">
    <text evidence="3">The sequence shown here is derived from an EMBL/GenBank/DDBJ whole genome shotgun (WGS) entry which is preliminary data.</text>
</comment>
<keyword evidence="4" id="KW-1185">Reference proteome</keyword>
<evidence type="ECO:0000313" key="4">
    <source>
        <dbReference type="Proteomes" id="UP001159363"/>
    </source>
</evidence>
<dbReference type="EMBL" id="JARBHB010000012">
    <property type="protein sequence ID" value="KAJ8870901.1"/>
    <property type="molecule type" value="Genomic_DNA"/>
</dbReference>
<evidence type="ECO:0000256" key="1">
    <source>
        <dbReference type="SAM" id="MobiDB-lite"/>
    </source>
</evidence>
<name>A0ABQ9GGL1_9NEOP</name>
<evidence type="ECO:0000256" key="2">
    <source>
        <dbReference type="SAM" id="SignalP"/>
    </source>
</evidence>
<feature type="chain" id="PRO_5047520699" evidence="2">
    <location>
        <begin position="19"/>
        <end position="142"/>
    </location>
</feature>
<keyword evidence="2" id="KW-0732">Signal</keyword>
<reference evidence="3 4" key="1">
    <citation type="submission" date="2023-02" db="EMBL/GenBank/DDBJ databases">
        <title>LHISI_Scaffold_Assembly.</title>
        <authorList>
            <person name="Stuart O.P."/>
            <person name="Cleave R."/>
            <person name="Magrath M.J.L."/>
            <person name="Mikheyev A.S."/>
        </authorList>
    </citation>
    <scope>NUCLEOTIDE SEQUENCE [LARGE SCALE GENOMIC DNA]</scope>
    <source>
        <strain evidence="3">Daus_M_001</strain>
        <tissue evidence="3">Leg muscle</tissue>
    </source>
</reference>
<evidence type="ECO:0000313" key="3">
    <source>
        <dbReference type="EMBL" id="KAJ8870901.1"/>
    </source>
</evidence>
<protein>
    <submittedName>
        <fullName evidence="3">Uncharacterized protein</fullName>
    </submittedName>
</protein>
<gene>
    <name evidence="3" type="ORF">PR048_027202</name>
</gene>
<accession>A0ABQ9GGL1</accession>